<dbReference type="EMBL" id="JAFNME010000030">
    <property type="protein sequence ID" value="MBO1250530.1"/>
    <property type="molecule type" value="Genomic_DNA"/>
</dbReference>
<evidence type="ECO:0000313" key="11">
    <source>
        <dbReference type="EMBL" id="MBO1250530.1"/>
    </source>
</evidence>
<keyword evidence="7 9" id="KW-0472">Membrane</keyword>
<feature type="transmembrane region" description="Helical" evidence="9">
    <location>
        <begin position="21"/>
        <end position="43"/>
    </location>
</feature>
<comment type="similarity">
    <text evidence="8 9">Belongs to the TRAP transporter small permease family.</text>
</comment>
<evidence type="ECO:0000256" key="1">
    <source>
        <dbReference type="ARBA" id="ARBA00004429"/>
    </source>
</evidence>
<dbReference type="GO" id="GO:0005886">
    <property type="term" value="C:plasma membrane"/>
    <property type="evidence" value="ECO:0007669"/>
    <property type="project" value="UniProtKB-SubCell"/>
</dbReference>
<comment type="caution">
    <text evidence="11">The sequence shown here is derived from an EMBL/GenBank/DDBJ whole genome shotgun (WGS) entry which is preliminary data.</text>
</comment>
<comment type="subunit">
    <text evidence="9">The complex comprises the extracytoplasmic solute receptor protein and the two transmembrane proteins.</text>
</comment>
<comment type="subcellular location">
    <subcellularLocation>
        <location evidence="1 9">Cell inner membrane</location>
        <topology evidence="1 9">Multi-pass membrane protein</topology>
    </subcellularLocation>
</comment>
<dbReference type="PANTHER" id="PTHR35011:SF4">
    <property type="entry name" value="SLL1102 PROTEIN"/>
    <property type="match status" value="1"/>
</dbReference>
<evidence type="ECO:0000256" key="5">
    <source>
        <dbReference type="ARBA" id="ARBA00022692"/>
    </source>
</evidence>
<protein>
    <recommendedName>
        <fullName evidence="9">TRAP transporter small permease protein</fullName>
    </recommendedName>
</protein>
<feature type="transmembrane region" description="Helical" evidence="9">
    <location>
        <begin position="91"/>
        <end position="114"/>
    </location>
</feature>
<evidence type="ECO:0000256" key="8">
    <source>
        <dbReference type="ARBA" id="ARBA00038436"/>
    </source>
</evidence>
<gene>
    <name evidence="11" type="ORF">J1777_11945</name>
</gene>
<keyword evidence="3" id="KW-1003">Cell membrane</keyword>
<dbReference type="RefSeq" id="WP_207575924.1">
    <property type="nucleotide sequence ID" value="NZ_JAFNME010000030.1"/>
</dbReference>
<evidence type="ECO:0000256" key="7">
    <source>
        <dbReference type="ARBA" id="ARBA00023136"/>
    </source>
</evidence>
<dbReference type="PANTHER" id="PTHR35011">
    <property type="entry name" value="2,3-DIKETO-L-GULONATE TRAP TRANSPORTER SMALL PERMEASE PROTEIN YIAM"/>
    <property type="match status" value="1"/>
</dbReference>
<dbReference type="AlphaFoldDB" id="A0A939KB47"/>
<keyword evidence="2 9" id="KW-0813">Transport</keyword>
<evidence type="ECO:0000259" key="10">
    <source>
        <dbReference type="Pfam" id="PF04290"/>
    </source>
</evidence>
<feature type="transmembrane region" description="Helical" evidence="9">
    <location>
        <begin position="55"/>
        <end position="71"/>
    </location>
</feature>
<evidence type="ECO:0000256" key="2">
    <source>
        <dbReference type="ARBA" id="ARBA00022448"/>
    </source>
</evidence>
<organism evidence="11 12">
    <name type="scientific">Comamonas denitrificans</name>
    <dbReference type="NCBI Taxonomy" id="117506"/>
    <lineage>
        <taxon>Bacteria</taxon>
        <taxon>Pseudomonadati</taxon>
        <taxon>Pseudomonadota</taxon>
        <taxon>Betaproteobacteria</taxon>
        <taxon>Burkholderiales</taxon>
        <taxon>Comamonadaceae</taxon>
        <taxon>Comamonas</taxon>
    </lineage>
</organism>
<keyword evidence="12" id="KW-1185">Reference proteome</keyword>
<sequence length="203" mass="22641">MQALLKLSKAIDGLNAFVGRYVIWLILAATLVSSINAVVRKVFHTSSNAFLEVQWYLFAASFLLAAGYALLEKEHVKVDVINAKLSQRTRAWIDVFGFIFFLTPVCLIVLKYSIPFFLQGFHSGEVSSNAGGLIRWPVYLMMPLGFGLLMLQGFSELIKRIAFLRGLIDDPMVKRVEKSAEEELAEAIRQAKELAAAKKAQNA</sequence>
<keyword evidence="5 9" id="KW-0812">Transmembrane</keyword>
<keyword evidence="4 9" id="KW-0997">Cell inner membrane</keyword>
<feature type="transmembrane region" description="Helical" evidence="9">
    <location>
        <begin position="134"/>
        <end position="151"/>
    </location>
</feature>
<feature type="domain" description="Tripartite ATP-independent periplasmic transporters DctQ component" evidence="10">
    <location>
        <begin position="31"/>
        <end position="161"/>
    </location>
</feature>
<evidence type="ECO:0000256" key="3">
    <source>
        <dbReference type="ARBA" id="ARBA00022475"/>
    </source>
</evidence>
<dbReference type="InterPro" id="IPR055348">
    <property type="entry name" value="DctQ"/>
</dbReference>
<evidence type="ECO:0000256" key="4">
    <source>
        <dbReference type="ARBA" id="ARBA00022519"/>
    </source>
</evidence>
<evidence type="ECO:0000256" key="6">
    <source>
        <dbReference type="ARBA" id="ARBA00022989"/>
    </source>
</evidence>
<keyword evidence="6 9" id="KW-1133">Transmembrane helix</keyword>
<accession>A0A939KB47</accession>
<dbReference type="Proteomes" id="UP000664731">
    <property type="component" value="Unassembled WGS sequence"/>
</dbReference>
<name>A0A939KB47_9BURK</name>
<dbReference type="GO" id="GO:0022857">
    <property type="term" value="F:transmembrane transporter activity"/>
    <property type="evidence" value="ECO:0007669"/>
    <property type="project" value="UniProtKB-UniRule"/>
</dbReference>
<dbReference type="Pfam" id="PF04290">
    <property type="entry name" value="DctQ"/>
    <property type="match status" value="1"/>
</dbReference>
<comment type="function">
    <text evidence="9">Part of the tripartite ATP-independent periplasmic (TRAP) transport system.</text>
</comment>
<reference evidence="11" key="1">
    <citation type="submission" date="2021-03" db="EMBL/GenBank/DDBJ databases">
        <title>Comamonas denitrificans.</title>
        <authorList>
            <person name="Finster K."/>
        </authorList>
    </citation>
    <scope>NUCLEOTIDE SEQUENCE</scope>
    <source>
        <strain evidence="11">MM2021_4</strain>
    </source>
</reference>
<proteinExistence type="inferred from homology"/>
<evidence type="ECO:0000313" key="12">
    <source>
        <dbReference type="Proteomes" id="UP000664731"/>
    </source>
</evidence>
<evidence type="ECO:0000256" key="9">
    <source>
        <dbReference type="RuleBase" id="RU369079"/>
    </source>
</evidence>
<dbReference type="InterPro" id="IPR007387">
    <property type="entry name" value="TRAP_DctQ"/>
</dbReference>